<evidence type="ECO:0008006" key="3">
    <source>
        <dbReference type="Google" id="ProtNLM"/>
    </source>
</evidence>
<gene>
    <name evidence="1" type="ORF">DDZ13_00965</name>
</gene>
<dbReference type="Proteomes" id="UP000247099">
    <property type="component" value="Unassembled WGS sequence"/>
</dbReference>
<sequence length="123" mass="14247">MTHYERLESMTETEIARLARLLPADVRQALREVPVHLRAKPEAETANDLGDDLLGLFTGEPRHARGESLLPAPPQIHLYLENIWEFADRQIDRYMEEVRVTLLHELGHYLGWGEEEMEQYGIA</sequence>
<dbReference type="Gene3D" id="3.30.2010.20">
    <property type="match status" value="1"/>
</dbReference>
<dbReference type="Pfam" id="PF06262">
    <property type="entry name" value="Zincin_1"/>
    <property type="match status" value="1"/>
</dbReference>
<dbReference type="InterPro" id="IPR010428">
    <property type="entry name" value="Zincin_1"/>
</dbReference>
<comment type="caution">
    <text evidence="1">The sequence shown here is derived from an EMBL/GenBank/DDBJ whole genome shotgun (WGS) entry which is preliminary data.</text>
</comment>
<dbReference type="AlphaFoldDB" id="A0A317ZIW4"/>
<reference evidence="1 2" key="1">
    <citation type="submission" date="2018-05" db="EMBL/GenBank/DDBJ databases">
        <title>Coraliomargarita sinensis sp. nov., isolated from a marine solar saltern.</title>
        <authorList>
            <person name="Zhou L.Y."/>
        </authorList>
    </citation>
    <scope>NUCLEOTIDE SEQUENCE [LARGE SCALE GENOMIC DNA]</scope>
    <source>
        <strain evidence="1 2">WN38</strain>
    </source>
</reference>
<dbReference type="InParanoid" id="A0A317ZIW4"/>
<dbReference type="OrthoDB" id="9806895at2"/>
<dbReference type="EMBL" id="QHJQ01000001">
    <property type="protein sequence ID" value="PXA05470.1"/>
    <property type="molecule type" value="Genomic_DNA"/>
</dbReference>
<keyword evidence="2" id="KW-1185">Reference proteome</keyword>
<organism evidence="1 2">
    <name type="scientific">Coraliomargarita sinensis</name>
    <dbReference type="NCBI Taxonomy" id="2174842"/>
    <lineage>
        <taxon>Bacteria</taxon>
        <taxon>Pseudomonadati</taxon>
        <taxon>Verrucomicrobiota</taxon>
        <taxon>Opitutia</taxon>
        <taxon>Puniceicoccales</taxon>
        <taxon>Coraliomargaritaceae</taxon>
        <taxon>Coraliomargarita</taxon>
    </lineage>
</organism>
<name>A0A317ZIW4_9BACT</name>
<evidence type="ECO:0000313" key="1">
    <source>
        <dbReference type="EMBL" id="PXA05470.1"/>
    </source>
</evidence>
<evidence type="ECO:0000313" key="2">
    <source>
        <dbReference type="Proteomes" id="UP000247099"/>
    </source>
</evidence>
<accession>A0A317ZIW4</accession>
<proteinExistence type="predicted"/>
<protein>
    <recommendedName>
        <fullName evidence="3">Metallopeptidase family protein</fullName>
    </recommendedName>
</protein>
<dbReference type="SUPFAM" id="SSF55486">
    <property type="entry name" value="Metalloproteases ('zincins'), catalytic domain"/>
    <property type="match status" value="1"/>
</dbReference>
<dbReference type="InterPro" id="IPR038555">
    <property type="entry name" value="Zincin_1_sf"/>
</dbReference>
<dbReference type="RefSeq" id="WP_110129549.1">
    <property type="nucleotide sequence ID" value="NZ_QHJQ01000001.1"/>
</dbReference>